<keyword evidence="1" id="KW-0175">Coiled coil</keyword>
<dbReference type="AlphaFoldDB" id="A0A226D1F8"/>
<evidence type="ECO:0000256" key="2">
    <source>
        <dbReference type="SAM" id="MobiDB-lite"/>
    </source>
</evidence>
<organism evidence="3 4">
    <name type="scientific">Folsomia candida</name>
    <name type="common">Springtail</name>
    <dbReference type="NCBI Taxonomy" id="158441"/>
    <lineage>
        <taxon>Eukaryota</taxon>
        <taxon>Metazoa</taxon>
        <taxon>Ecdysozoa</taxon>
        <taxon>Arthropoda</taxon>
        <taxon>Hexapoda</taxon>
        <taxon>Collembola</taxon>
        <taxon>Entomobryomorpha</taxon>
        <taxon>Isotomoidea</taxon>
        <taxon>Isotomidae</taxon>
        <taxon>Proisotominae</taxon>
        <taxon>Folsomia</taxon>
    </lineage>
</organism>
<reference evidence="3 4" key="1">
    <citation type="submission" date="2015-12" db="EMBL/GenBank/DDBJ databases">
        <title>The genome of Folsomia candida.</title>
        <authorList>
            <person name="Faddeeva A."/>
            <person name="Derks M.F."/>
            <person name="Anvar Y."/>
            <person name="Smit S."/>
            <person name="Van Straalen N."/>
            <person name="Roelofs D."/>
        </authorList>
    </citation>
    <scope>NUCLEOTIDE SEQUENCE [LARGE SCALE GENOMIC DNA]</scope>
    <source>
        <strain evidence="3 4">VU population</strain>
        <tissue evidence="3">Whole body</tissue>
    </source>
</reference>
<feature type="coiled-coil region" evidence="1">
    <location>
        <begin position="264"/>
        <end position="330"/>
    </location>
</feature>
<dbReference type="Proteomes" id="UP000198287">
    <property type="component" value="Unassembled WGS sequence"/>
</dbReference>
<accession>A0A226D1F8</accession>
<evidence type="ECO:0000256" key="1">
    <source>
        <dbReference type="SAM" id="Coils"/>
    </source>
</evidence>
<keyword evidence="4" id="KW-1185">Reference proteome</keyword>
<dbReference type="EMBL" id="LNIX01000045">
    <property type="protein sequence ID" value="OXA38481.1"/>
    <property type="molecule type" value="Genomic_DNA"/>
</dbReference>
<evidence type="ECO:0000313" key="4">
    <source>
        <dbReference type="Proteomes" id="UP000198287"/>
    </source>
</evidence>
<evidence type="ECO:0000313" key="3">
    <source>
        <dbReference type="EMBL" id="OXA38481.1"/>
    </source>
</evidence>
<feature type="coiled-coil region" evidence="1">
    <location>
        <begin position="170"/>
        <end position="229"/>
    </location>
</feature>
<dbReference type="PANTHER" id="PTHR22091">
    <property type="entry name" value="COILED-COIL DOMAIN-CONTAINING PROTEIN 77"/>
    <property type="match status" value="1"/>
</dbReference>
<dbReference type="OrthoDB" id="191169at2759"/>
<gene>
    <name evidence="3" type="ORF">Fcan01_26726</name>
</gene>
<dbReference type="STRING" id="158441.A0A226D1F8"/>
<dbReference type="GO" id="GO:0005813">
    <property type="term" value="C:centrosome"/>
    <property type="evidence" value="ECO:0007669"/>
    <property type="project" value="TreeGrafter"/>
</dbReference>
<dbReference type="PANTHER" id="PTHR22091:SF1">
    <property type="entry name" value="COILED-COIL DOMAIN-CONTAINING PROTEIN 77"/>
    <property type="match status" value="1"/>
</dbReference>
<protein>
    <submittedName>
        <fullName evidence="3">Coiled-coil domain-containing protein 77</fullName>
    </submittedName>
</protein>
<sequence>MDNPDDLTGEERAVDPDALASMTLSIKQTIIIDDMQLQLTKMQIQCLEERRNYIGLVGQNEHLKLEIEDMKRKFQAALLLGKVEETAVVHFLQKNPKAPQLTDEIIKVSQDLKKCNKTKPIETFDNPIVLRKQVAFLESHLKTMKEQNLIEIFGLKTTLELTMEERQVMREQYEERIKTVVNKLEETRTLLNEMTQESLHLKKQLIILKEQKNKEHKKLVERLAHAEEGICTAGETPHSSDGTKDSKHRHECVPPVQAHLLEKLTRAEIQVMEKENTVKEYELKFLQMERKLGKIRTEEASTKKTCSEMIKKFKSKNESLERRFTRLDERRKLDNAGFRQDVSLLKQLLKNIEKKLHIFMTRRLISAEEALFASINSPPPPLAHVENNRATPPERDHPPVQKGVILPHSESTTTTTTRRPQKKKKPVNNILKPRNQDEQAVAVVTSKKSSPNDSTDLKQIDVADERKESREELERDKLIYELLCKVLDSASMKVNQIERGVLKQIL</sequence>
<feature type="region of interest" description="Disordered" evidence="2">
    <location>
        <begin position="375"/>
        <end position="471"/>
    </location>
</feature>
<proteinExistence type="predicted"/>
<feature type="compositionally biased region" description="Basic and acidic residues" evidence="2">
    <location>
        <begin position="455"/>
        <end position="471"/>
    </location>
</feature>
<dbReference type="InterPro" id="IPR037696">
    <property type="entry name" value="CCDC77"/>
</dbReference>
<name>A0A226D1F8_FOLCA</name>
<dbReference type="OMA" id="QRELCEH"/>
<comment type="caution">
    <text evidence="3">The sequence shown here is derived from an EMBL/GenBank/DDBJ whole genome shotgun (WGS) entry which is preliminary data.</text>
</comment>